<evidence type="ECO:0000313" key="5">
    <source>
        <dbReference type="Proteomes" id="UP000321429"/>
    </source>
</evidence>
<evidence type="ECO:0000313" key="2">
    <source>
        <dbReference type="EMBL" id="GEK28512.1"/>
    </source>
</evidence>
<organism evidence="3 4">
    <name type="scientific">Furfurilactobacillus siliginis</name>
    <dbReference type="NCBI Taxonomy" id="348151"/>
    <lineage>
        <taxon>Bacteria</taxon>
        <taxon>Bacillati</taxon>
        <taxon>Bacillota</taxon>
        <taxon>Bacilli</taxon>
        <taxon>Lactobacillales</taxon>
        <taxon>Lactobacillaceae</taxon>
        <taxon>Furfurilactobacillus</taxon>
    </lineage>
</organism>
<dbReference type="EMBL" id="BJUD01000011">
    <property type="protein sequence ID" value="GEK28512.1"/>
    <property type="molecule type" value="Genomic_DNA"/>
</dbReference>
<feature type="transmembrane region" description="Helical" evidence="1">
    <location>
        <begin position="39"/>
        <end position="57"/>
    </location>
</feature>
<sequence>MVNTFVNMVKDFWKNWLTVVLFITGLSLITIAAFMFNQVLGMAVSGSFCVLVACILVKEGR</sequence>
<reference evidence="2 5" key="2">
    <citation type="submission" date="2019-07" db="EMBL/GenBank/DDBJ databases">
        <title>Whole genome shotgun sequence of Lactobacillus siliginis NBRC 101315.</title>
        <authorList>
            <person name="Hosoyama A."/>
            <person name="Uohara A."/>
            <person name="Ohji S."/>
            <person name="Ichikawa N."/>
        </authorList>
    </citation>
    <scope>NUCLEOTIDE SEQUENCE [LARGE SCALE GENOMIC DNA]</scope>
    <source>
        <strain evidence="2 5">NBRC 101315</strain>
    </source>
</reference>
<protein>
    <recommendedName>
        <fullName evidence="6">DUF1056 domain-containing protein</fullName>
    </recommendedName>
</protein>
<comment type="caution">
    <text evidence="3">The sequence shown here is derived from an EMBL/GenBank/DDBJ whole genome shotgun (WGS) entry which is preliminary data.</text>
</comment>
<dbReference type="AlphaFoldDB" id="A0A0R2LE41"/>
<evidence type="ECO:0000256" key="1">
    <source>
        <dbReference type="SAM" id="Phobius"/>
    </source>
</evidence>
<evidence type="ECO:0000313" key="3">
    <source>
        <dbReference type="EMBL" id="KRN96845.1"/>
    </source>
</evidence>
<dbReference type="PATRIC" id="fig|348151.3.peg.731"/>
<evidence type="ECO:0000313" key="4">
    <source>
        <dbReference type="Proteomes" id="UP000051139"/>
    </source>
</evidence>
<keyword evidence="1" id="KW-0472">Membrane</keyword>
<keyword evidence="1" id="KW-1133">Transmembrane helix</keyword>
<feature type="transmembrane region" description="Helical" evidence="1">
    <location>
        <begin position="12"/>
        <end position="33"/>
    </location>
</feature>
<dbReference type="STRING" id="348151.IV55_GL000713"/>
<dbReference type="Proteomes" id="UP000321429">
    <property type="component" value="Unassembled WGS sequence"/>
</dbReference>
<reference evidence="3 4" key="1">
    <citation type="journal article" date="2015" name="Genome Announc.">
        <title>Expanding the biotechnology potential of lactobacilli through comparative genomics of 213 strains and associated genera.</title>
        <authorList>
            <person name="Sun Z."/>
            <person name="Harris H.M."/>
            <person name="McCann A."/>
            <person name="Guo C."/>
            <person name="Argimon S."/>
            <person name="Zhang W."/>
            <person name="Yang X."/>
            <person name="Jeffery I.B."/>
            <person name="Cooney J.C."/>
            <person name="Kagawa T.F."/>
            <person name="Liu W."/>
            <person name="Song Y."/>
            <person name="Salvetti E."/>
            <person name="Wrobel A."/>
            <person name="Rasinkangas P."/>
            <person name="Parkhill J."/>
            <person name="Rea M.C."/>
            <person name="O'Sullivan O."/>
            <person name="Ritari J."/>
            <person name="Douillard F.P."/>
            <person name="Paul Ross R."/>
            <person name="Yang R."/>
            <person name="Briner A.E."/>
            <person name="Felis G.E."/>
            <person name="de Vos W.M."/>
            <person name="Barrangou R."/>
            <person name="Klaenhammer T.R."/>
            <person name="Caufield P.W."/>
            <person name="Cui Y."/>
            <person name="Zhang H."/>
            <person name="O'Toole P.W."/>
        </authorList>
    </citation>
    <scope>NUCLEOTIDE SEQUENCE [LARGE SCALE GENOMIC DNA]</scope>
    <source>
        <strain evidence="3 4">DSM 22696</strain>
    </source>
</reference>
<dbReference type="Proteomes" id="UP000051139">
    <property type="component" value="Unassembled WGS sequence"/>
</dbReference>
<keyword evidence="1" id="KW-0812">Transmembrane</keyword>
<gene>
    <name evidence="3" type="ORF">IV55_GL000713</name>
    <name evidence="2" type="ORF">LSI01_08230</name>
</gene>
<evidence type="ECO:0008006" key="6">
    <source>
        <dbReference type="Google" id="ProtNLM"/>
    </source>
</evidence>
<proteinExistence type="predicted"/>
<keyword evidence="4" id="KW-1185">Reference proteome</keyword>
<name>A0A0R2LE41_9LACO</name>
<dbReference type="EMBL" id="JQCB01000002">
    <property type="protein sequence ID" value="KRN96845.1"/>
    <property type="molecule type" value="Genomic_DNA"/>
</dbReference>
<accession>A0A0R2LE41</accession>